<dbReference type="PANTHER" id="PTHR39599:SF2">
    <property type="entry name" value="ANCHORED PROTEIN, PUTATIVE (AFU_ORTHOLOGUE AFUA_1G09650)-RELATED"/>
    <property type="match status" value="1"/>
</dbReference>
<evidence type="ECO:0000256" key="2">
    <source>
        <dbReference type="SAM" id="SignalP"/>
    </source>
</evidence>
<feature type="signal peptide" evidence="2">
    <location>
        <begin position="1"/>
        <end position="24"/>
    </location>
</feature>
<reference evidence="3 4" key="1">
    <citation type="journal article" date="2021" name="Nat. Commun.">
        <title>Genetic determinants of endophytism in the Arabidopsis root mycobiome.</title>
        <authorList>
            <person name="Mesny F."/>
            <person name="Miyauchi S."/>
            <person name="Thiergart T."/>
            <person name="Pickel B."/>
            <person name="Atanasova L."/>
            <person name="Karlsson M."/>
            <person name="Huettel B."/>
            <person name="Barry K.W."/>
            <person name="Haridas S."/>
            <person name="Chen C."/>
            <person name="Bauer D."/>
            <person name="Andreopoulos W."/>
            <person name="Pangilinan J."/>
            <person name="LaButti K."/>
            <person name="Riley R."/>
            <person name="Lipzen A."/>
            <person name="Clum A."/>
            <person name="Drula E."/>
            <person name="Henrissat B."/>
            <person name="Kohler A."/>
            <person name="Grigoriev I.V."/>
            <person name="Martin F.M."/>
            <person name="Hacquard S."/>
        </authorList>
    </citation>
    <scope>NUCLEOTIDE SEQUENCE [LARGE SCALE GENOMIC DNA]</scope>
    <source>
        <strain evidence="3 4">MPI-SDFR-AT-0080</strain>
    </source>
</reference>
<evidence type="ECO:0000313" key="3">
    <source>
        <dbReference type="EMBL" id="KAH7043827.1"/>
    </source>
</evidence>
<keyword evidence="4" id="KW-1185">Reference proteome</keyword>
<comment type="caution">
    <text evidence="3">The sequence shown here is derived from an EMBL/GenBank/DDBJ whole genome shotgun (WGS) entry which is preliminary data.</text>
</comment>
<accession>A0ABQ8G3H6</accession>
<dbReference type="Proteomes" id="UP000774617">
    <property type="component" value="Unassembled WGS sequence"/>
</dbReference>
<evidence type="ECO:0000256" key="1">
    <source>
        <dbReference type="SAM" id="MobiDB-lite"/>
    </source>
</evidence>
<evidence type="ECO:0000313" key="4">
    <source>
        <dbReference type="Proteomes" id="UP000774617"/>
    </source>
</evidence>
<dbReference type="EMBL" id="JAGTJR010000022">
    <property type="protein sequence ID" value="KAH7043827.1"/>
    <property type="molecule type" value="Genomic_DNA"/>
</dbReference>
<feature type="region of interest" description="Disordered" evidence="1">
    <location>
        <begin position="306"/>
        <end position="338"/>
    </location>
</feature>
<evidence type="ECO:0008006" key="5">
    <source>
        <dbReference type="Google" id="ProtNLM"/>
    </source>
</evidence>
<organism evidence="3 4">
    <name type="scientific">Macrophomina phaseolina</name>
    <dbReference type="NCBI Taxonomy" id="35725"/>
    <lineage>
        <taxon>Eukaryota</taxon>
        <taxon>Fungi</taxon>
        <taxon>Dikarya</taxon>
        <taxon>Ascomycota</taxon>
        <taxon>Pezizomycotina</taxon>
        <taxon>Dothideomycetes</taxon>
        <taxon>Dothideomycetes incertae sedis</taxon>
        <taxon>Botryosphaeriales</taxon>
        <taxon>Botryosphaeriaceae</taxon>
        <taxon>Macrophomina</taxon>
    </lineage>
</organism>
<sequence length="470" mass="48145">MPASFFSLPSSLLVLLSSAYLAAAEPWPYNLPKHEKYWPEHEDFIKRDAEIQQRLVGQTPAAVQKMTGDPGEKFYLHYWQFEDASVDVEREELAGSFRGRVQADDASGGGHYSNSSIAANLLPPLLLHSEAHHSGWSLPKFLPRSLFDKRDFQCPTGTNSCASINRPNSCCPTDETCVIVEDTGVGDVGCCPAGSTCSGGVSSIVSNTVTKTTTLPAPTPTTTVRTTTSISSAGSTTSSEDTTAASTESSSSATSESSTRTTTSSTSRGTLTCSTGFRSCPASLGGGCCPTDRACGSAECPALSTASSTSSSATGALPPVRPTSDADSVTQEPSSTRSIEGCPTGFYACSAYYQGGCCRVGRDCQKTSCPAASTTGLVSNGVTIVAQTGASFATESGSCATGWFSCAASQGGGCCPSGYGCGSSCTYTATGTASASAVAKVAPSAAHGVEVWSWLLGFVALGSGIAMLVL</sequence>
<feature type="compositionally biased region" description="Polar residues" evidence="1">
    <location>
        <begin position="325"/>
        <end position="338"/>
    </location>
</feature>
<feature type="region of interest" description="Disordered" evidence="1">
    <location>
        <begin position="212"/>
        <end position="270"/>
    </location>
</feature>
<protein>
    <recommendedName>
        <fullName evidence="5">GPI anchored protein</fullName>
    </recommendedName>
</protein>
<dbReference type="PANTHER" id="PTHR39599">
    <property type="entry name" value="GPI-ANCHORED PROTEIN (EUROFUNG)-RELATED-RELATED"/>
    <property type="match status" value="1"/>
</dbReference>
<keyword evidence="2" id="KW-0732">Signal</keyword>
<proteinExistence type="predicted"/>
<name>A0ABQ8G3H6_9PEZI</name>
<feature type="chain" id="PRO_5046851513" description="GPI anchored protein" evidence="2">
    <location>
        <begin position="25"/>
        <end position="470"/>
    </location>
</feature>
<gene>
    <name evidence="3" type="ORF">B0J12DRAFT_578500</name>
</gene>